<reference evidence="2" key="1">
    <citation type="journal article" date="2019" name="Int. J. Syst. Evol. Microbiol.">
        <title>The Global Catalogue of Microorganisms (GCM) 10K type strain sequencing project: providing services to taxonomists for standard genome sequencing and annotation.</title>
        <authorList>
            <consortium name="The Broad Institute Genomics Platform"/>
            <consortium name="The Broad Institute Genome Sequencing Center for Infectious Disease"/>
            <person name="Wu L."/>
            <person name="Ma J."/>
        </authorList>
    </citation>
    <scope>NUCLEOTIDE SEQUENCE [LARGE SCALE GENOMIC DNA]</scope>
    <source>
        <strain evidence="2">CGMCC 1.16060</strain>
    </source>
</reference>
<proteinExistence type="predicted"/>
<accession>A0ABQ1TU04</accession>
<dbReference type="EMBL" id="BMKP01000002">
    <property type="protein sequence ID" value="GGF03740.1"/>
    <property type="molecule type" value="Genomic_DNA"/>
</dbReference>
<sequence>MTSCDTEYNTTYVSGDAVIKSFTIQAFEDQEPIQAAIVNDTIKVLWVSYHEMPETITPAIELADKAVVSPKATVEIPFKTGEKYTVTSEAGTTKQYTLQVDFRQPQPKSFRLGITTGTLGGWASISGGYGTLTDHLWFNLEQTRVYLVSESDQTKEYDCEIVYLGTGTGINPFNGYGIYFYLPTNMPVGKYDVRVKNGEYVLRQSLEKDLFNFTVTAPTLVEISRWHPAKFTLKGGDTFSIRGTKLDTGKNLFISIGTNGTRRPIKIVSRTAYTATFKVPVGTPAGIYNRLFFIDENLAETRVSPELTVTE</sequence>
<evidence type="ECO:0000313" key="1">
    <source>
        <dbReference type="EMBL" id="GGF03740.1"/>
    </source>
</evidence>
<comment type="caution">
    <text evidence="1">The sequence shown here is derived from an EMBL/GenBank/DDBJ whole genome shotgun (WGS) entry which is preliminary data.</text>
</comment>
<gene>
    <name evidence="1" type="ORF">GCM10011518_11110</name>
</gene>
<dbReference type="Gene3D" id="2.60.40.2340">
    <property type="match status" value="1"/>
</dbReference>
<keyword evidence="2" id="KW-1185">Reference proteome</keyword>
<evidence type="ECO:0000313" key="2">
    <source>
        <dbReference type="Proteomes" id="UP000655016"/>
    </source>
</evidence>
<evidence type="ECO:0008006" key="3">
    <source>
        <dbReference type="Google" id="ProtNLM"/>
    </source>
</evidence>
<protein>
    <recommendedName>
        <fullName evidence="3">IPT/TIG domain-containing protein</fullName>
    </recommendedName>
</protein>
<organism evidence="1 2">
    <name type="scientific">Flavobacterium limi</name>
    <dbReference type="NCBI Taxonomy" id="2045105"/>
    <lineage>
        <taxon>Bacteria</taxon>
        <taxon>Pseudomonadati</taxon>
        <taxon>Bacteroidota</taxon>
        <taxon>Flavobacteriia</taxon>
        <taxon>Flavobacteriales</taxon>
        <taxon>Flavobacteriaceae</taxon>
        <taxon>Flavobacterium</taxon>
    </lineage>
</organism>
<dbReference type="Proteomes" id="UP000655016">
    <property type="component" value="Unassembled WGS sequence"/>
</dbReference>
<name>A0ABQ1TU04_9FLAO</name>